<accession>A0A8X6Y3A6</accession>
<organism evidence="1 2">
    <name type="scientific">Trichonephila inaurata madagascariensis</name>
    <dbReference type="NCBI Taxonomy" id="2747483"/>
    <lineage>
        <taxon>Eukaryota</taxon>
        <taxon>Metazoa</taxon>
        <taxon>Ecdysozoa</taxon>
        <taxon>Arthropoda</taxon>
        <taxon>Chelicerata</taxon>
        <taxon>Arachnida</taxon>
        <taxon>Araneae</taxon>
        <taxon>Araneomorphae</taxon>
        <taxon>Entelegynae</taxon>
        <taxon>Araneoidea</taxon>
        <taxon>Nephilidae</taxon>
        <taxon>Trichonephila</taxon>
        <taxon>Trichonephila inaurata</taxon>
    </lineage>
</organism>
<protein>
    <submittedName>
        <fullName evidence="1">Uncharacterized protein</fullName>
    </submittedName>
</protein>
<dbReference type="Proteomes" id="UP000886998">
    <property type="component" value="Unassembled WGS sequence"/>
</dbReference>
<gene>
    <name evidence="1" type="ORF">TNIN_193521</name>
</gene>
<name>A0A8X6Y3A6_9ARAC</name>
<reference evidence="1" key="1">
    <citation type="submission" date="2020-08" db="EMBL/GenBank/DDBJ databases">
        <title>Multicomponent nature underlies the extraordinary mechanical properties of spider dragline silk.</title>
        <authorList>
            <person name="Kono N."/>
            <person name="Nakamura H."/>
            <person name="Mori M."/>
            <person name="Yoshida Y."/>
            <person name="Ohtoshi R."/>
            <person name="Malay A.D."/>
            <person name="Moran D.A.P."/>
            <person name="Tomita M."/>
            <person name="Numata K."/>
            <person name="Arakawa K."/>
        </authorList>
    </citation>
    <scope>NUCLEOTIDE SEQUENCE</scope>
</reference>
<keyword evidence="2" id="KW-1185">Reference proteome</keyword>
<sequence>MATIYDHLEKESRNDVAVQLKDSFYVDNVVARVQNEIELQRFQTIAFEIVLKAGFEFTRLGFFLRATKSGKNKMLYTWSFMGTKY</sequence>
<evidence type="ECO:0000313" key="2">
    <source>
        <dbReference type="Proteomes" id="UP000886998"/>
    </source>
</evidence>
<dbReference type="AlphaFoldDB" id="A0A8X6Y3A6"/>
<dbReference type="OrthoDB" id="6020750at2759"/>
<proteinExistence type="predicted"/>
<evidence type="ECO:0000313" key="1">
    <source>
        <dbReference type="EMBL" id="GFY63615.1"/>
    </source>
</evidence>
<dbReference type="EMBL" id="BMAV01014866">
    <property type="protein sequence ID" value="GFY63615.1"/>
    <property type="molecule type" value="Genomic_DNA"/>
</dbReference>
<comment type="caution">
    <text evidence="1">The sequence shown here is derived from an EMBL/GenBank/DDBJ whole genome shotgun (WGS) entry which is preliminary data.</text>
</comment>